<dbReference type="Gene3D" id="3.10.10.10">
    <property type="entry name" value="HIV Type 1 Reverse Transcriptase, subunit A, domain 1"/>
    <property type="match status" value="1"/>
</dbReference>
<dbReference type="InterPro" id="IPR000477">
    <property type="entry name" value="RT_dom"/>
</dbReference>
<dbReference type="SMART" id="SM00343">
    <property type="entry name" value="ZnF_C2HC"/>
    <property type="match status" value="1"/>
</dbReference>
<keyword evidence="4" id="KW-1185">Reference proteome</keyword>
<protein>
    <submittedName>
        <fullName evidence="3">K02A2.6-like</fullName>
    </submittedName>
</protein>
<keyword evidence="1" id="KW-0863">Zinc-finger</keyword>
<dbReference type="CDD" id="cd01647">
    <property type="entry name" value="RT_LTR"/>
    <property type="match status" value="1"/>
</dbReference>
<evidence type="ECO:0000259" key="2">
    <source>
        <dbReference type="PROSITE" id="PS50158"/>
    </source>
</evidence>
<evidence type="ECO:0000313" key="4">
    <source>
        <dbReference type="Proteomes" id="UP001235939"/>
    </source>
</evidence>
<dbReference type="InterPro" id="IPR050951">
    <property type="entry name" value="Retrovirus_Pol_polyprotein"/>
</dbReference>
<dbReference type="InterPro" id="IPR043502">
    <property type="entry name" value="DNA/RNA_pol_sf"/>
</dbReference>
<reference evidence="3 4" key="1">
    <citation type="submission" date="2022-03" db="EMBL/GenBank/DDBJ databases">
        <title>A chromosomal length assembly of Cordylochernes scorpioides.</title>
        <authorList>
            <person name="Zeh D."/>
            <person name="Zeh J."/>
        </authorList>
    </citation>
    <scope>NUCLEOTIDE SEQUENCE [LARGE SCALE GENOMIC DNA]</scope>
    <source>
        <strain evidence="3">IN4F17</strain>
        <tissue evidence="3">Whole Body</tissue>
    </source>
</reference>
<dbReference type="Pfam" id="PF00078">
    <property type="entry name" value="RVT_1"/>
    <property type="match status" value="1"/>
</dbReference>
<dbReference type="Gene3D" id="3.30.70.270">
    <property type="match status" value="1"/>
</dbReference>
<dbReference type="EMBL" id="CP092885">
    <property type="protein sequence ID" value="UYV83329.1"/>
    <property type="molecule type" value="Genomic_DNA"/>
</dbReference>
<dbReference type="InterPro" id="IPR001888">
    <property type="entry name" value="Transposase_1"/>
</dbReference>
<evidence type="ECO:0000256" key="1">
    <source>
        <dbReference type="PROSITE-ProRule" id="PRU00047"/>
    </source>
</evidence>
<dbReference type="Gene3D" id="3.30.420.10">
    <property type="entry name" value="Ribonuclease H-like superfamily/Ribonuclease H"/>
    <property type="match status" value="1"/>
</dbReference>
<organism evidence="3 4">
    <name type="scientific">Cordylochernes scorpioides</name>
    <dbReference type="NCBI Taxonomy" id="51811"/>
    <lineage>
        <taxon>Eukaryota</taxon>
        <taxon>Metazoa</taxon>
        <taxon>Ecdysozoa</taxon>
        <taxon>Arthropoda</taxon>
        <taxon>Chelicerata</taxon>
        <taxon>Arachnida</taxon>
        <taxon>Pseudoscorpiones</taxon>
        <taxon>Cheliferoidea</taxon>
        <taxon>Chernetidae</taxon>
        <taxon>Cordylochernes</taxon>
    </lineage>
</organism>
<gene>
    <name evidence="3" type="ORF">LAZ67_23000595</name>
</gene>
<name>A0ABY6LRZ9_9ARAC</name>
<evidence type="ECO:0000313" key="3">
    <source>
        <dbReference type="EMBL" id="UYV83329.1"/>
    </source>
</evidence>
<keyword evidence="1" id="KW-0479">Metal-binding</keyword>
<dbReference type="SUPFAM" id="SSF56672">
    <property type="entry name" value="DNA/RNA polymerases"/>
    <property type="match status" value="1"/>
</dbReference>
<keyword evidence="1" id="KW-0862">Zinc</keyword>
<dbReference type="Proteomes" id="UP001235939">
    <property type="component" value="Chromosome 23"/>
</dbReference>
<dbReference type="InterPro" id="IPR036397">
    <property type="entry name" value="RNaseH_sf"/>
</dbReference>
<dbReference type="SUPFAM" id="SSF50630">
    <property type="entry name" value="Acid proteases"/>
    <property type="match status" value="1"/>
</dbReference>
<dbReference type="PANTHER" id="PTHR37984:SF13">
    <property type="entry name" value="RIBONUCLEASE H"/>
    <property type="match status" value="1"/>
</dbReference>
<feature type="domain" description="CCHC-type" evidence="2">
    <location>
        <begin position="398"/>
        <end position="412"/>
    </location>
</feature>
<dbReference type="InterPro" id="IPR021109">
    <property type="entry name" value="Peptidase_aspartic_dom_sf"/>
</dbReference>
<sequence length="713" mass="82167">MEQKLKQRICIEFYLKLAEFPLKMIFVKDAQKFQRTDENDRNQIKNTPAKFIPRFLTNEQKLCRLATCEDMLEMTRTDPEWKDKIITGYETWGELSPKKSRLLKSRNKVLLVAFLDKKGIFHHEYLHAGQTVIKDMYLGILRRLKEAIRKKRPEKWTNGGWILHHDNARPHTAHLMTSFLAKNGTQILLQPPFFPDIAPNDLFLFPKLEAVLKGRHFDTRDDIIEKSPLALKSIPKEAYKNCFDNWEKRWCCVIVQRFHFNKHNQGNESIASYIAELRILSENCEFVDLDDRLRDRLVCGLIKESLVKRLLSEAALTFEKAINIALCDESASANASVLMETTPDVNILKKANKGEPFNFNSKKQAEFNRIAKGLNKKIICIRCKGNHSPHICKFRNSKCFKCGKIGHLQKACLTRVKKFEYLHRSNSDTYLHCLGTESLSNPFYIMVKLDNHDVSMLIDSGSAYSLLNKETFLKYWKVTQLEKSEVLLKTWSPSHVKILGKPFVKAKVTNGFEKLSILVADEPKFVKARTVPFALRELVDEKLKSLEDQGVIEPVKLTKWASPIVTVLKNDGTVRICHDYKITVNLYSNPDKYPLPTIPQFLDRLRGGRVFTKLDMAQAYQQLKVDETSAEILAINTPIGLYKVKRLPFGLNSAVGTFQRFMDTLLSGIDGVAVYLDDVLISGRDCDDLKRKTEKVLLRFMESGLRLKREKCK</sequence>
<dbReference type="Pfam" id="PF01359">
    <property type="entry name" value="Transposase_1"/>
    <property type="match status" value="1"/>
</dbReference>
<accession>A0ABY6LRZ9</accession>
<dbReference type="PROSITE" id="PS50158">
    <property type="entry name" value="ZF_CCHC"/>
    <property type="match status" value="1"/>
</dbReference>
<dbReference type="InterPro" id="IPR001878">
    <property type="entry name" value="Znf_CCHC"/>
</dbReference>
<dbReference type="PANTHER" id="PTHR37984">
    <property type="entry name" value="PROTEIN CBG26694"/>
    <property type="match status" value="1"/>
</dbReference>
<proteinExistence type="predicted"/>
<dbReference type="InterPro" id="IPR043128">
    <property type="entry name" value="Rev_trsase/Diguanyl_cyclase"/>
</dbReference>